<gene>
    <name evidence="7" type="ORF">B5E91_01050</name>
</gene>
<dbReference type="PANTHER" id="PTHR30185:SF18">
    <property type="entry name" value="TRANSCRIPTIONAL REGULATOR MTLR"/>
    <property type="match status" value="1"/>
</dbReference>
<reference evidence="8" key="1">
    <citation type="submission" date="2017-04" db="EMBL/GenBank/DDBJ databases">
        <title>Function of individual gut microbiota members based on whole genome sequencing of pure cultures obtained from chicken caecum.</title>
        <authorList>
            <person name="Medvecky M."/>
            <person name="Cejkova D."/>
            <person name="Polansky O."/>
            <person name="Karasova D."/>
            <person name="Kubasova T."/>
            <person name="Cizek A."/>
            <person name="Rychlik I."/>
        </authorList>
    </citation>
    <scope>NUCLEOTIDE SEQUENCE [LARGE SCALE GENOMIC DNA]</scope>
    <source>
        <strain evidence="8">An149</strain>
    </source>
</reference>
<dbReference type="InterPro" id="IPR036095">
    <property type="entry name" value="PTS_EIIB-like_sf"/>
</dbReference>
<dbReference type="InterPro" id="IPR036634">
    <property type="entry name" value="PRD_sf"/>
</dbReference>
<dbReference type="GO" id="GO:0009401">
    <property type="term" value="P:phosphoenolpyruvate-dependent sugar phosphotransferase system"/>
    <property type="evidence" value="ECO:0007669"/>
    <property type="project" value="InterPro"/>
</dbReference>
<comment type="caution">
    <text evidence="7">The sequence shown here is derived from an EMBL/GenBank/DDBJ whole genome shotgun (WGS) entry which is preliminary data.</text>
</comment>
<dbReference type="InterPro" id="IPR013196">
    <property type="entry name" value="HTH_11"/>
</dbReference>
<evidence type="ECO:0000259" key="5">
    <source>
        <dbReference type="PROSITE" id="PS51099"/>
    </source>
</evidence>
<dbReference type="PROSITE" id="PS51099">
    <property type="entry name" value="PTS_EIIB_TYPE_2"/>
    <property type="match status" value="1"/>
</dbReference>
<dbReference type="InterPro" id="IPR016152">
    <property type="entry name" value="PTrfase/Anion_transptr"/>
</dbReference>
<dbReference type="GO" id="GO:0006355">
    <property type="term" value="P:regulation of DNA-templated transcription"/>
    <property type="evidence" value="ECO:0007669"/>
    <property type="project" value="InterPro"/>
</dbReference>
<dbReference type="InterPro" id="IPR050661">
    <property type="entry name" value="BglG_antiterminators"/>
</dbReference>
<dbReference type="InterPro" id="IPR013011">
    <property type="entry name" value="PTS_EIIB_2"/>
</dbReference>
<dbReference type="SUPFAM" id="SSF55804">
    <property type="entry name" value="Phoshotransferase/anion transport protein"/>
    <property type="match status" value="1"/>
</dbReference>
<keyword evidence="1" id="KW-0808">Transferase</keyword>
<dbReference type="PROSITE" id="PS51372">
    <property type="entry name" value="PRD_2"/>
    <property type="match status" value="2"/>
</dbReference>
<dbReference type="InterPro" id="IPR011608">
    <property type="entry name" value="PRD"/>
</dbReference>
<evidence type="ECO:0000256" key="3">
    <source>
        <dbReference type="ARBA" id="ARBA00023015"/>
    </source>
</evidence>
<evidence type="ECO:0000259" key="6">
    <source>
        <dbReference type="PROSITE" id="PS51372"/>
    </source>
</evidence>
<dbReference type="SUPFAM" id="SSF52794">
    <property type="entry name" value="PTS system IIB component-like"/>
    <property type="match status" value="1"/>
</dbReference>
<dbReference type="AlphaFoldDB" id="A0A1Y4QPV3"/>
<keyword evidence="4" id="KW-0804">Transcription</keyword>
<dbReference type="EMBL" id="NFLB01000001">
    <property type="protein sequence ID" value="OUQ06542.1"/>
    <property type="molecule type" value="Genomic_DNA"/>
</dbReference>
<dbReference type="Gene3D" id="3.40.50.2300">
    <property type="match status" value="1"/>
</dbReference>
<dbReference type="PANTHER" id="PTHR30185">
    <property type="entry name" value="CRYPTIC BETA-GLUCOSIDE BGL OPERON ANTITERMINATOR"/>
    <property type="match status" value="1"/>
</dbReference>
<dbReference type="Pfam" id="PF00359">
    <property type="entry name" value="PTS_EIIA_2"/>
    <property type="match status" value="1"/>
</dbReference>
<evidence type="ECO:0000313" key="7">
    <source>
        <dbReference type="EMBL" id="OUQ06542.1"/>
    </source>
</evidence>
<dbReference type="Proteomes" id="UP000196258">
    <property type="component" value="Unassembled WGS sequence"/>
</dbReference>
<dbReference type="InterPro" id="IPR002178">
    <property type="entry name" value="PTS_EIIA_type-2_dom"/>
</dbReference>
<evidence type="ECO:0000256" key="2">
    <source>
        <dbReference type="ARBA" id="ARBA00022737"/>
    </source>
</evidence>
<accession>A0A1Y4QPV3</accession>
<organism evidence="7 8">
    <name type="scientific">Thomasclavelia spiroformis</name>
    <dbReference type="NCBI Taxonomy" id="29348"/>
    <lineage>
        <taxon>Bacteria</taxon>
        <taxon>Bacillati</taxon>
        <taxon>Bacillota</taxon>
        <taxon>Erysipelotrichia</taxon>
        <taxon>Erysipelotrichales</taxon>
        <taxon>Coprobacillaceae</taxon>
        <taxon>Thomasclavelia</taxon>
    </lineage>
</organism>
<feature type="domain" description="PRD" evidence="6">
    <location>
        <begin position="308"/>
        <end position="415"/>
    </location>
</feature>
<dbReference type="SUPFAM" id="SSF63520">
    <property type="entry name" value="PTS-regulatory domain, PRD"/>
    <property type="match status" value="2"/>
</dbReference>
<protein>
    <submittedName>
        <fullName evidence="7">Uncharacterized protein</fullName>
    </submittedName>
</protein>
<dbReference type="Pfam" id="PF00874">
    <property type="entry name" value="PRD"/>
    <property type="match status" value="2"/>
</dbReference>
<dbReference type="InterPro" id="IPR036388">
    <property type="entry name" value="WH-like_DNA-bd_sf"/>
</dbReference>
<evidence type="ECO:0000313" key="8">
    <source>
        <dbReference type="Proteomes" id="UP000196258"/>
    </source>
</evidence>
<keyword evidence="3" id="KW-0805">Transcription regulation</keyword>
<name>A0A1Y4QPV3_9FIRM</name>
<dbReference type="Gene3D" id="1.10.10.10">
    <property type="entry name" value="Winged helix-like DNA-binding domain superfamily/Winged helix DNA-binding domain"/>
    <property type="match status" value="1"/>
</dbReference>
<evidence type="ECO:0000256" key="4">
    <source>
        <dbReference type="ARBA" id="ARBA00023163"/>
    </source>
</evidence>
<proteinExistence type="predicted"/>
<keyword evidence="2" id="KW-0677">Repeat</keyword>
<feature type="domain" description="PRD" evidence="6">
    <location>
        <begin position="201"/>
        <end position="307"/>
    </location>
</feature>
<dbReference type="Gene3D" id="1.10.1790.10">
    <property type="entry name" value="PRD domain"/>
    <property type="match status" value="2"/>
</dbReference>
<dbReference type="Gene3D" id="3.40.930.10">
    <property type="entry name" value="Mannitol-specific EII, Chain A"/>
    <property type="match status" value="1"/>
</dbReference>
<feature type="domain" description="PTS EIIB type-2" evidence="5">
    <location>
        <begin position="420"/>
        <end position="502"/>
    </location>
</feature>
<dbReference type="RefSeq" id="WP_087253995.1">
    <property type="nucleotide sequence ID" value="NZ_JBKTEH010000004.1"/>
</dbReference>
<sequence>MYSSRQAKILSMCLLRDDYITYQEISNTISISTRTIMREINQMKNSLQKMDLQIQSKKGKGILIIGSDKAKQNLIMDIQGSKIDYMDKVERQELLCLELLRTKDIQKLFYYSNKFQVSEATISHDLDDLESFFKQYKIKLIRRPGYGIGLQASESAIRQALSAIVNNTIQYHIMNMDFDRYNIQDVINQITVSNHSNIGKLLDYQVLGVILEVFKTHNKELNLDVMAKSSYIGLLIHLMIAVARIKQGEALVDNLEIFGLINDKEAYQKAEKIVGYLSEAFAIEFEKTECAFIAIHLQSAKKTIISDDVTMDEYHDVILKMLSVFNDHGYNLFNDYELYQSLQAHLKPAMVRLEYELPIYNPMLVQIKENYLQVYQCTKEACKFIKKIYNYNVNDDEVGYLALHFAAAIERYKTTNLKPITIGIVCSSGIGISSLIMARLKQVVDKNVIFVPLSITDVKDHKCELLISTFHIDNAIHVTPLLNQQDVANVLQAIKDTRETLKVTPKQEVSYDVFEILGVVKAIIDNLKLYILQHEISKQELIESSCKLTSNDPLLISQILEREQRGSNVYNNFGFALLHVSTKLVNNCLIRIFKANQSEFSSDELKNVKVVLLMLIPDNATDIQKKIMSYISAQLIENNDFFNQLVNGDIEKIKEAFNKILHEYTVNIIKEEQ</sequence>
<dbReference type="Pfam" id="PF08279">
    <property type="entry name" value="HTH_11"/>
    <property type="match status" value="1"/>
</dbReference>
<evidence type="ECO:0000256" key="1">
    <source>
        <dbReference type="ARBA" id="ARBA00022679"/>
    </source>
</evidence>
<dbReference type="GO" id="GO:0008982">
    <property type="term" value="F:protein-N(PI)-phosphohistidine-sugar phosphotransferase activity"/>
    <property type="evidence" value="ECO:0007669"/>
    <property type="project" value="InterPro"/>
</dbReference>